<dbReference type="KEGG" id="orp:MOP44_17730"/>
<dbReference type="GO" id="GO:0015344">
    <property type="term" value="F:siderophore uptake transmembrane transporter activity"/>
    <property type="evidence" value="ECO:0007669"/>
    <property type="project" value="TreeGrafter"/>
</dbReference>
<keyword evidence="3 7" id="KW-1134">Transmembrane beta strand</keyword>
<evidence type="ECO:0000259" key="9">
    <source>
        <dbReference type="Pfam" id="PF25183"/>
    </source>
</evidence>
<dbReference type="GO" id="GO:0030246">
    <property type="term" value="F:carbohydrate binding"/>
    <property type="evidence" value="ECO:0007669"/>
    <property type="project" value="InterPro"/>
</dbReference>
<keyword evidence="10" id="KW-0675">Receptor</keyword>
<reference evidence="10" key="1">
    <citation type="submission" date="2021-04" db="EMBL/GenBank/DDBJ databases">
        <title>Phylogenetic analysis of Acidobacteriaceae.</title>
        <authorList>
            <person name="Qiu L."/>
            <person name="Zhang Q."/>
        </authorList>
    </citation>
    <scope>NUCLEOTIDE SEQUENCE</scope>
    <source>
        <strain evidence="10">DSM 25168</strain>
    </source>
</reference>
<dbReference type="Pfam" id="PF13620">
    <property type="entry name" value="CarboxypepD_reg"/>
    <property type="match status" value="1"/>
</dbReference>
<dbReference type="InterPro" id="IPR036942">
    <property type="entry name" value="Beta-barrel_TonB_sf"/>
</dbReference>
<dbReference type="AlphaFoldDB" id="A0A9J7BNB6"/>
<evidence type="ECO:0000256" key="3">
    <source>
        <dbReference type="ARBA" id="ARBA00022452"/>
    </source>
</evidence>
<dbReference type="InterPro" id="IPR039426">
    <property type="entry name" value="TonB-dep_rcpt-like"/>
</dbReference>
<dbReference type="SUPFAM" id="SSF49452">
    <property type="entry name" value="Starch-binding domain-like"/>
    <property type="match status" value="1"/>
</dbReference>
<keyword evidence="2 7" id="KW-0813">Transport</keyword>
<dbReference type="SUPFAM" id="SSF56935">
    <property type="entry name" value="Porins"/>
    <property type="match status" value="1"/>
</dbReference>
<keyword evidence="6 7" id="KW-0998">Cell outer membrane</keyword>
<keyword evidence="4 7" id="KW-0812">Transmembrane</keyword>
<keyword evidence="5 7" id="KW-0472">Membrane</keyword>
<dbReference type="GO" id="GO:0009279">
    <property type="term" value="C:cell outer membrane"/>
    <property type="evidence" value="ECO:0007669"/>
    <property type="project" value="UniProtKB-SubCell"/>
</dbReference>
<keyword evidence="11" id="KW-1185">Reference proteome</keyword>
<organism evidence="10 11">
    <name type="scientific">Occallatibacter riparius</name>
    <dbReference type="NCBI Taxonomy" id="1002689"/>
    <lineage>
        <taxon>Bacteria</taxon>
        <taxon>Pseudomonadati</taxon>
        <taxon>Acidobacteriota</taxon>
        <taxon>Terriglobia</taxon>
        <taxon>Terriglobales</taxon>
        <taxon>Acidobacteriaceae</taxon>
        <taxon>Occallatibacter</taxon>
    </lineage>
</organism>
<protein>
    <submittedName>
        <fullName evidence="10">TonB-dependent receptor</fullName>
    </submittedName>
</protein>
<evidence type="ECO:0000313" key="10">
    <source>
        <dbReference type="EMBL" id="UWZ82406.1"/>
    </source>
</evidence>
<evidence type="ECO:0000256" key="2">
    <source>
        <dbReference type="ARBA" id="ARBA00022448"/>
    </source>
</evidence>
<feature type="domain" description="TonB-dependent receptor plug" evidence="8">
    <location>
        <begin position="149"/>
        <end position="262"/>
    </location>
</feature>
<dbReference type="InterPro" id="IPR057601">
    <property type="entry name" value="Oar-like_b-barrel"/>
</dbReference>
<evidence type="ECO:0000256" key="7">
    <source>
        <dbReference type="PROSITE-ProRule" id="PRU01360"/>
    </source>
</evidence>
<dbReference type="PANTHER" id="PTHR30069:SF46">
    <property type="entry name" value="OAR PROTEIN"/>
    <property type="match status" value="1"/>
</dbReference>
<dbReference type="GO" id="GO:0044718">
    <property type="term" value="P:siderophore transmembrane transport"/>
    <property type="evidence" value="ECO:0007669"/>
    <property type="project" value="TreeGrafter"/>
</dbReference>
<sequence length="1137" mass="123846">MNPTTLRNHAYEITKRTVGTLRVRLLALIACVVLVSAFAHGQVNTGTLSGHVTDPSGAVVSNASLTLTNPATAYERSITTDNDGNYFFADLPIGDYTLTVAAPGFATQKISETINVGFRSRSDVHLALGTAQQSVEVTANTSDLSRDDASISTIVSNETISDTPLFLRNWDDLLRTVPGVQINRYTNQSGATSSGRVGTFNVNGVHSLQNNFILDGIDNNTFSENVQELSTEAAHPSVDVISEFNVITNPYSAEYGRAPGAVVSVNTKGGTNAFHGTAYEYVRNQYFDAFDYFSKQTLAKKAQDNQNQFGASLGGPIVRNHAFFFFNYEGTRVKQGVSRISTVPLANERIGDFSPEAAAAAGVAPYPTVYDPTTCVIPYNVKSGCTAFNNNQIPNDRIDTSVAALMALFPQPNFKNGGATYPELNNYSRTGALTDFNDSYDARVDWTATPKDNVFARFNYFNRTRQIPGYFGGLADGTSTSAWGNQQLKGASVVLGWTRVLNPRMVNDFRFGWVRDFSYAEQQPHSLTQYAGNFVPGIPINSASGGGVPLTQFTNKTFLGSPDFLPKRQIPMLYQYDDTFAWTRGQHTMKFGGVLFLPMRNIFQDEPGTRGDLGFTGIFTGGLSYADGLLGAAASTQLTNVFFVDQRLWMASGFAEDDWKVTPRLTLNLGLRYDFAAPAVEAKDRTANFNPEGSGSLVFAKSGGSLSERALVNTNKTNFGPRVGVSYSLNDKTVVRGGYGIYYTALERVGSENQLALNPPFLVNKTIASNVAPVIKPSVGFPSNFLDPSTIDFNQLQSFHIRAINPNIGVPRVQQWSFGVQRQITPNWLAEVDYVGTHSDSLDVLRNYNQVEIQGNQVVTTPQSPGGVVPYPNFGQVEYLDPVGFSNYHGLQAALTRDMHNGLSVRAAYTYAHALDNAPEELESNSGDAPNGRNYGMWYGNADFDVRHRISASYVYELPFGRGKAMLTSGPAAWVLGNWTTSGVYTFYSGHPFQAAWSSENSLLDAYGFATAPPNQVAPVHYVHKQTCWFFDAKNSACGAAAPGLTTPYADPGAYTIGNVGRNTLVGPQTQLFDFALYKTIPFTERVNSQIRWEVFNLANHPVFGQPSGNASSGSVASITSLSADPRVMQFAIRVNF</sequence>
<dbReference type="Gene3D" id="2.40.170.20">
    <property type="entry name" value="TonB-dependent receptor, beta-barrel domain"/>
    <property type="match status" value="1"/>
</dbReference>
<evidence type="ECO:0000256" key="4">
    <source>
        <dbReference type="ARBA" id="ARBA00022692"/>
    </source>
</evidence>
<dbReference type="EMBL" id="CP093313">
    <property type="protein sequence ID" value="UWZ82406.1"/>
    <property type="molecule type" value="Genomic_DNA"/>
</dbReference>
<gene>
    <name evidence="10" type="ORF">MOP44_17730</name>
</gene>
<evidence type="ECO:0000256" key="6">
    <source>
        <dbReference type="ARBA" id="ARBA00023237"/>
    </source>
</evidence>
<proteinExistence type="inferred from homology"/>
<dbReference type="InterPro" id="IPR012910">
    <property type="entry name" value="Plug_dom"/>
</dbReference>
<comment type="similarity">
    <text evidence="7">Belongs to the TonB-dependent receptor family.</text>
</comment>
<evidence type="ECO:0000256" key="1">
    <source>
        <dbReference type="ARBA" id="ARBA00004571"/>
    </source>
</evidence>
<dbReference type="PANTHER" id="PTHR30069">
    <property type="entry name" value="TONB-DEPENDENT OUTER MEMBRANE RECEPTOR"/>
    <property type="match status" value="1"/>
</dbReference>
<evidence type="ECO:0000256" key="5">
    <source>
        <dbReference type="ARBA" id="ARBA00023136"/>
    </source>
</evidence>
<dbReference type="Pfam" id="PF07715">
    <property type="entry name" value="Plug"/>
    <property type="match status" value="1"/>
</dbReference>
<dbReference type="InterPro" id="IPR037066">
    <property type="entry name" value="Plug_dom_sf"/>
</dbReference>
<evidence type="ECO:0000259" key="8">
    <source>
        <dbReference type="Pfam" id="PF07715"/>
    </source>
</evidence>
<dbReference type="PROSITE" id="PS52016">
    <property type="entry name" value="TONB_DEPENDENT_REC_3"/>
    <property type="match status" value="1"/>
</dbReference>
<dbReference type="Proteomes" id="UP001059380">
    <property type="component" value="Chromosome"/>
</dbReference>
<dbReference type="RefSeq" id="WP_260791590.1">
    <property type="nucleotide sequence ID" value="NZ_CP093313.1"/>
</dbReference>
<dbReference type="Gene3D" id="2.170.130.10">
    <property type="entry name" value="TonB-dependent receptor, plug domain"/>
    <property type="match status" value="1"/>
</dbReference>
<accession>A0A9J7BNB6</accession>
<dbReference type="Pfam" id="PF25183">
    <property type="entry name" value="OMP_b-brl_4"/>
    <property type="match status" value="1"/>
</dbReference>
<name>A0A9J7BNB6_9BACT</name>
<evidence type="ECO:0000313" key="11">
    <source>
        <dbReference type="Proteomes" id="UP001059380"/>
    </source>
</evidence>
<dbReference type="Gene3D" id="2.60.40.1120">
    <property type="entry name" value="Carboxypeptidase-like, regulatory domain"/>
    <property type="match status" value="1"/>
</dbReference>
<feature type="domain" description="TonB-dependent transporter Oar-like beta-barrel" evidence="9">
    <location>
        <begin position="267"/>
        <end position="1130"/>
    </location>
</feature>
<comment type="subcellular location">
    <subcellularLocation>
        <location evidence="1 7">Cell outer membrane</location>
        <topology evidence="1 7">Multi-pass membrane protein</topology>
    </subcellularLocation>
</comment>
<dbReference type="InterPro" id="IPR013784">
    <property type="entry name" value="Carb-bd-like_fold"/>
</dbReference>